<dbReference type="KEGG" id="glt:GlitD10_0019"/>
<accession>A0A1J0A8Q4</accession>
<sequence length="194" mass="22383">MLETQAKNHFPEQSITRSGIGWEQFINIQKAFADIPGIRLMYCEGVLEIMPLGKPHEFICHFLNYLLISYFVHQRIRFFPSGAYFQILEGVTEYQSDLSYSFDSDKDVPDLCIEVVITSSGIDKLRKYQLRGVPEVWFWQDGQILVYCLVAGNYQLRENSILLPTLDLVLLCECVQQNDPLQASLQFQTQITST</sequence>
<dbReference type="EMBL" id="CP017675">
    <property type="protein sequence ID" value="APB32320.1"/>
    <property type="molecule type" value="Genomic_DNA"/>
</dbReference>
<dbReference type="InterPro" id="IPR011335">
    <property type="entry name" value="Restrct_endonuc-II-like"/>
</dbReference>
<evidence type="ECO:0000313" key="3">
    <source>
        <dbReference type="Proteomes" id="UP000180235"/>
    </source>
</evidence>
<evidence type="ECO:0000259" key="1">
    <source>
        <dbReference type="Pfam" id="PF05685"/>
    </source>
</evidence>
<name>A0A1J0A8Q4_9CYAN</name>
<reference evidence="2 3" key="1">
    <citation type="submission" date="2016-10" db="EMBL/GenBank/DDBJ databases">
        <title>Description of Gloeomargarita lithophora gen. nov., sp. nov., a thylakoid-bearing basal-branching cyanobacterium with intracellular carbonates, and proposal for Gloeomargaritales ord. nov.</title>
        <authorList>
            <person name="Moreira D."/>
            <person name="Tavera R."/>
            <person name="Benzerara K."/>
            <person name="Skouri-Panet F."/>
            <person name="Couradeau E."/>
            <person name="Gerard E."/>
            <person name="Loussert C."/>
            <person name="Novelo E."/>
            <person name="Zivanovic Y."/>
            <person name="Lopez-Garcia P."/>
        </authorList>
    </citation>
    <scope>NUCLEOTIDE SEQUENCE [LARGE SCALE GENOMIC DNA]</scope>
    <source>
        <strain evidence="2 3">D10</strain>
    </source>
</reference>
<dbReference type="CDD" id="cd06260">
    <property type="entry name" value="DUF820-like"/>
    <property type="match status" value="1"/>
</dbReference>
<protein>
    <recommendedName>
        <fullName evidence="1">Putative restriction endonuclease domain-containing protein</fullName>
    </recommendedName>
</protein>
<dbReference type="SUPFAM" id="SSF52980">
    <property type="entry name" value="Restriction endonuclease-like"/>
    <property type="match status" value="1"/>
</dbReference>
<dbReference type="InterPro" id="IPR012296">
    <property type="entry name" value="Nuclease_put_TT1808"/>
</dbReference>
<gene>
    <name evidence="2" type="ORF">GlitD10_0019</name>
</gene>
<dbReference type="RefSeq" id="WP_071453080.1">
    <property type="nucleotide sequence ID" value="NZ_CP017675.1"/>
</dbReference>
<dbReference type="Gene3D" id="3.90.1570.10">
    <property type="entry name" value="tt1808, chain A"/>
    <property type="match status" value="1"/>
</dbReference>
<dbReference type="AlphaFoldDB" id="A0A1J0A8Q4"/>
<proteinExistence type="predicted"/>
<dbReference type="OrthoDB" id="510891at2"/>
<organism evidence="2 3">
    <name type="scientific">Gloeomargarita lithophora Alchichica-D10</name>
    <dbReference type="NCBI Taxonomy" id="1188229"/>
    <lineage>
        <taxon>Bacteria</taxon>
        <taxon>Bacillati</taxon>
        <taxon>Cyanobacteriota</taxon>
        <taxon>Cyanophyceae</taxon>
        <taxon>Gloeomargaritales</taxon>
        <taxon>Gloeomargaritaceae</taxon>
        <taxon>Gloeomargarita</taxon>
    </lineage>
</organism>
<dbReference type="PANTHER" id="PTHR47152">
    <property type="entry name" value="SLR2084 PROTEIN-RELATED"/>
    <property type="match status" value="1"/>
</dbReference>
<evidence type="ECO:0000313" key="2">
    <source>
        <dbReference type="EMBL" id="APB32320.1"/>
    </source>
</evidence>
<feature type="domain" description="Putative restriction endonuclease" evidence="1">
    <location>
        <begin position="22"/>
        <end position="174"/>
    </location>
</feature>
<dbReference type="Pfam" id="PF05685">
    <property type="entry name" value="Uma2"/>
    <property type="match status" value="1"/>
</dbReference>
<dbReference type="InterPro" id="IPR008538">
    <property type="entry name" value="Uma2"/>
</dbReference>
<dbReference type="Proteomes" id="UP000180235">
    <property type="component" value="Chromosome"/>
</dbReference>
<dbReference type="STRING" id="1188229.GlitD10_0019"/>
<keyword evidence="3" id="KW-1185">Reference proteome</keyword>